<accession>A0A9X0CEA2</accession>
<sequence length="118" mass="13925">MTIDSRMSYDASYVTARKKAVKQLKNSNAQQLEIETKKMEDRIRALKEQMFREKEEREKQGGTRWESGKSGPLNSHAQKCTEEKQTQNLINLQGKSRFLEMNHCNLIRRRQLQEVQQP</sequence>
<keyword evidence="3" id="KW-1185">Reference proteome</keyword>
<evidence type="ECO:0000313" key="3">
    <source>
        <dbReference type="Proteomes" id="UP001163046"/>
    </source>
</evidence>
<name>A0A9X0CEA2_9CNID</name>
<dbReference type="PANTHER" id="PTHR28634:SF1">
    <property type="entry name" value="ZINC FINGER B-BOX DOMAIN-CONTAINING PROTEIN 1"/>
    <property type="match status" value="1"/>
</dbReference>
<dbReference type="InterPro" id="IPR037688">
    <property type="entry name" value="ZBBX"/>
</dbReference>
<dbReference type="OrthoDB" id="445896at2759"/>
<dbReference type="AlphaFoldDB" id="A0A9X0CEA2"/>
<evidence type="ECO:0000313" key="2">
    <source>
        <dbReference type="EMBL" id="KAJ7333175.1"/>
    </source>
</evidence>
<proteinExistence type="predicted"/>
<reference evidence="2" key="1">
    <citation type="submission" date="2023-01" db="EMBL/GenBank/DDBJ databases">
        <title>Genome assembly of the deep-sea coral Lophelia pertusa.</title>
        <authorList>
            <person name="Herrera S."/>
            <person name="Cordes E."/>
        </authorList>
    </citation>
    <scope>NUCLEOTIDE SEQUENCE</scope>
    <source>
        <strain evidence="2">USNM1676648</strain>
        <tissue evidence="2">Polyp</tissue>
    </source>
</reference>
<feature type="region of interest" description="Disordered" evidence="1">
    <location>
        <begin position="51"/>
        <end position="82"/>
    </location>
</feature>
<protein>
    <submittedName>
        <fullName evidence="2">Uncharacterized protein</fullName>
    </submittedName>
</protein>
<evidence type="ECO:0000256" key="1">
    <source>
        <dbReference type="SAM" id="MobiDB-lite"/>
    </source>
</evidence>
<dbReference type="PANTHER" id="PTHR28634">
    <property type="entry name" value="ZINC FINGER B-BOX DOMAIN-CONTAINING PROTEIN 1"/>
    <property type="match status" value="1"/>
</dbReference>
<dbReference type="Proteomes" id="UP001163046">
    <property type="component" value="Unassembled WGS sequence"/>
</dbReference>
<dbReference type="EMBL" id="MU827787">
    <property type="protein sequence ID" value="KAJ7333175.1"/>
    <property type="molecule type" value="Genomic_DNA"/>
</dbReference>
<gene>
    <name evidence="2" type="ORF">OS493_018351</name>
</gene>
<feature type="compositionally biased region" description="Basic and acidic residues" evidence="1">
    <location>
        <begin position="51"/>
        <end position="61"/>
    </location>
</feature>
<comment type="caution">
    <text evidence="2">The sequence shown here is derived from an EMBL/GenBank/DDBJ whole genome shotgun (WGS) entry which is preliminary data.</text>
</comment>
<organism evidence="2 3">
    <name type="scientific">Desmophyllum pertusum</name>
    <dbReference type="NCBI Taxonomy" id="174260"/>
    <lineage>
        <taxon>Eukaryota</taxon>
        <taxon>Metazoa</taxon>
        <taxon>Cnidaria</taxon>
        <taxon>Anthozoa</taxon>
        <taxon>Hexacorallia</taxon>
        <taxon>Scleractinia</taxon>
        <taxon>Caryophylliina</taxon>
        <taxon>Caryophylliidae</taxon>
        <taxon>Desmophyllum</taxon>
    </lineage>
</organism>